<proteinExistence type="predicted"/>
<evidence type="ECO:0000313" key="3">
    <source>
        <dbReference type="Proteomes" id="UP000251714"/>
    </source>
</evidence>
<keyword evidence="1" id="KW-1133">Transmembrane helix</keyword>
<sequence length="391" mass="43916">MALSFTASFFIGWAAGACTISLFIAIIFLAFRRTARGASFFAFLRIGPKCDGSEVSTKQTASATNAPTPQHDPVPLFVPNPIAWQHRELHERLHTIVGPKGIHENLSFEVFIKFLALKLVYGGQNPAIEPTIMPAIERSKFDDQELTRLAGNPPEGQTWSELICDRDTRYYAIWTFLIRLIYKRMHPTYNKVPCGDYSLSDSGQPTRDIQECLLPPEVSSCFQLIPNRYVALSKLTFYASLVAGSANMTPAEDFVSVWREATLLLLRPLYKLIYIPATEFPDDGSDPRQKRIDSMASEIVDALKMELLDAGGRPGDVIKERLSTQLGRAANSALIFFGQPSEWEADWVSDQGRLVTPRIRFMWNGQVKWTRPGALYPGTPWAPIEVEKIKE</sequence>
<reference evidence="2 3" key="1">
    <citation type="submission" date="2017-12" db="EMBL/GenBank/DDBJ databases">
        <title>Genome sequence of the mycotoxigenic crop pathogen Fusarium proliferatum, strain ITEM 2341 from Date Palm.</title>
        <authorList>
            <person name="Almiman B.F."/>
            <person name="Shittu T.A."/>
            <person name="Muthumeenakshi S."/>
            <person name="Baroncelli R."/>
            <person name="Sreenivasaprasada S."/>
        </authorList>
    </citation>
    <scope>NUCLEOTIDE SEQUENCE [LARGE SCALE GENOMIC DNA]</scope>
    <source>
        <strain evidence="2 3">ITEM 2341</strain>
    </source>
</reference>
<organism evidence="2 3">
    <name type="scientific">Gibberella intermedia</name>
    <name type="common">Bulb rot disease fungus</name>
    <name type="synonym">Fusarium proliferatum</name>
    <dbReference type="NCBI Taxonomy" id="948311"/>
    <lineage>
        <taxon>Eukaryota</taxon>
        <taxon>Fungi</taxon>
        <taxon>Dikarya</taxon>
        <taxon>Ascomycota</taxon>
        <taxon>Pezizomycotina</taxon>
        <taxon>Sordariomycetes</taxon>
        <taxon>Hypocreomycetidae</taxon>
        <taxon>Hypocreales</taxon>
        <taxon>Nectriaceae</taxon>
        <taxon>Fusarium</taxon>
        <taxon>Fusarium fujikuroi species complex</taxon>
    </lineage>
</organism>
<accession>A0A365MZ18</accession>
<protein>
    <submittedName>
        <fullName evidence="2">Uncharacterized protein</fullName>
    </submittedName>
</protein>
<keyword evidence="1" id="KW-0472">Membrane</keyword>
<dbReference type="EMBL" id="PKMI01000028">
    <property type="protein sequence ID" value="RBA13791.1"/>
    <property type="molecule type" value="Genomic_DNA"/>
</dbReference>
<name>A0A365MZ18_GIBIN</name>
<keyword evidence="1" id="KW-0812">Transmembrane</keyword>
<dbReference type="AlphaFoldDB" id="A0A365MZ18"/>
<evidence type="ECO:0000256" key="1">
    <source>
        <dbReference type="SAM" id="Phobius"/>
    </source>
</evidence>
<dbReference type="Proteomes" id="UP000251714">
    <property type="component" value="Unassembled WGS sequence"/>
</dbReference>
<feature type="transmembrane region" description="Helical" evidence="1">
    <location>
        <begin position="6"/>
        <end position="31"/>
    </location>
</feature>
<evidence type="ECO:0000313" key="2">
    <source>
        <dbReference type="EMBL" id="RBA13791.1"/>
    </source>
</evidence>
<gene>
    <name evidence="2" type="ORF">FPRO05_02584</name>
</gene>
<comment type="caution">
    <text evidence="2">The sequence shown here is derived from an EMBL/GenBank/DDBJ whole genome shotgun (WGS) entry which is preliminary data.</text>
</comment>